<dbReference type="OMA" id="GELCMNC"/>
<gene>
    <name evidence="1" type="ORF">BN946_scf184790.g2</name>
</gene>
<dbReference type="InterPro" id="IPR008949">
    <property type="entry name" value="Isoprenoid_synthase_dom_sf"/>
</dbReference>
<organism evidence="1 2">
    <name type="scientific">Pycnoporus cinnabarinus</name>
    <name type="common">Cinnabar-red polypore</name>
    <name type="synonym">Trametes cinnabarina</name>
    <dbReference type="NCBI Taxonomy" id="5643"/>
    <lineage>
        <taxon>Eukaryota</taxon>
        <taxon>Fungi</taxon>
        <taxon>Dikarya</taxon>
        <taxon>Basidiomycota</taxon>
        <taxon>Agaricomycotina</taxon>
        <taxon>Agaricomycetes</taxon>
        <taxon>Polyporales</taxon>
        <taxon>Polyporaceae</taxon>
        <taxon>Trametes</taxon>
    </lineage>
</organism>
<comment type="caution">
    <text evidence="1">The sequence shown here is derived from an EMBL/GenBank/DDBJ whole genome shotgun (WGS) entry which is preliminary data.</text>
</comment>
<dbReference type="AlphaFoldDB" id="A0A060S8E9"/>
<evidence type="ECO:0000313" key="2">
    <source>
        <dbReference type="Proteomes" id="UP000029665"/>
    </source>
</evidence>
<reference evidence="1" key="1">
    <citation type="submission" date="2014-01" db="EMBL/GenBank/DDBJ databases">
        <title>The genome of the white-rot fungus Pycnoporus cinnabarinus: a basidiomycete model with a versatile arsenal for lignocellulosic biomass breakdown.</title>
        <authorList>
            <person name="Levasseur A."/>
            <person name="Lomascolo A."/>
            <person name="Ruiz-Duenas F.J."/>
            <person name="Uzan E."/>
            <person name="Piumi F."/>
            <person name="Kues U."/>
            <person name="Ram A.F.J."/>
            <person name="Murat C."/>
            <person name="Haon M."/>
            <person name="Benoit I."/>
            <person name="Arfi Y."/>
            <person name="Chevret D."/>
            <person name="Drula E."/>
            <person name="Kwon M.J."/>
            <person name="Gouret P."/>
            <person name="Lesage-Meessen L."/>
            <person name="Lombard V."/>
            <person name="Mariette J."/>
            <person name="Noirot C."/>
            <person name="Park J."/>
            <person name="Patyshakuliyeva A."/>
            <person name="Wieneger R.A.B."/>
            <person name="Wosten H.A.B."/>
            <person name="Martin F."/>
            <person name="Coutinho P.M."/>
            <person name="de Vries R."/>
            <person name="Martinez A.T."/>
            <person name="Klopp C."/>
            <person name="Pontarotti P."/>
            <person name="Henrissat B."/>
            <person name="Record E."/>
        </authorList>
    </citation>
    <scope>NUCLEOTIDE SEQUENCE [LARGE SCALE GENOMIC DNA]</scope>
    <source>
        <strain evidence="1">BRFM137</strain>
    </source>
</reference>
<name>A0A060S8E9_PYCCI</name>
<accession>A0A060S8E9</accession>
<evidence type="ECO:0008006" key="3">
    <source>
        <dbReference type="Google" id="ProtNLM"/>
    </source>
</evidence>
<dbReference type="HOGENOM" id="CLU_180910_0_0_1"/>
<dbReference type="SUPFAM" id="SSF48576">
    <property type="entry name" value="Terpenoid synthases"/>
    <property type="match status" value="1"/>
</dbReference>
<dbReference type="Proteomes" id="UP000029665">
    <property type="component" value="Unassembled WGS sequence"/>
</dbReference>
<protein>
    <recommendedName>
        <fullName evidence="3">Terpene synthase metal-binding domain-containing protein</fullName>
    </recommendedName>
</protein>
<sequence>MIVVVQTQQKLDRQSAIDYVGELCMNCVDRFQALRQQLPSWGSAIDDQVRIYVDGLGDWMIGNLVWSFETERYFGKAGPDVRKALSVDLLPRRK</sequence>
<dbReference type="OrthoDB" id="3010563at2759"/>
<dbReference type="Gene3D" id="1.10.600.10">
    <property type="entry name" value="Farnesyl Diphosphate Synthase"/>
    <property type="match status" value="1"/>
</dbReference>
<keyword evidence="2" id="KW-1185">Reference proteome</keyword>
<dbReference type="EMBL" id="CCBP010000023">
    <property type="protein sequence ID" value="CDO68653.1"/>
    <property type="molecule type" value="Genomic_DNA"/>
</dbReference>
<evidence type="ECO:0000313" key="1">
    <source>
        <dbReference type="EMBL" id="CDO68653.1"/>
    </source>
</evidence>
<proteinExistence type="predicted"/>
<dbReference type="STRING" id="5643.A0A060S8E9"/>